<dbReference type="InterPro" id="IPR015424">
    <property type="entry name" value="PyrdxlP-dep_Trfase"/>
</dbReference>
<evidence type="ECO:0000313" key="9">
    <source>
        <dbReference type="Proteomes" id="UP000774617"/>
    </source>
</evidence>
<dbReference type="Gene3D" id="3.40.640.10">
    <property type="entry name" value="Type I PLP-dependent aspartate aminotransferase-like (Major domain)"/>
    <property type="match status" value="1"/>
</dbReference>
<evidence type="ECO:0000256" key="4">
    <source>
        <dbReference type="ARBA" id="ARBA00022576"/>
    </source>
</evidence>
<dbReference type="PANTHER" id="PTHR11879">
    <property type="entry name" value="ASPARTATE AMINOTRANSFERASE"/>
    <property type="match status" value="1"/>
</dbReference>
<evidence type="ECO:0000256" key="1">
    <source>
        <dbReference type="ARBA" id="ARBA00001933"/>
    </source>
</evidence>
<evidence type="ECO:0000256" key="2">
    <source>
        <dbReference type="ARBA" id="ARBA00007441"/>
    </source>
</evidence>
<reference evidence="8 9" key="1">
    <citation type="journal article" date="2021" name="Nat. Commun.">
        <title>Genetic determinants of endophytism in the Arabidopsis root mycobiome.</title>
        <authorList>
            <person name="Mesny F."/>
            <person name="Miyauchi S."/>
            <person name="Thiergart T."/>
            <person name="Pickel B."/>
            <person name="Atanasova L."/>
            <person name="Karlsson M."/>
            <person name="Huettel B."/>
            <person name="Barry K.W."/>
            <person name="Haridas S."/>
            <person name="Chen C."/>
            <person name="Bauer D."/>
            <person name="Andreopoulos W."/>
            <person name="Pangilinan J."/>
            <person name="LaButti K."/>
            <person name="Riley R."/>
            <person name="Lipzen A."/>
            <person name="Clum A."/>
            <person name="Drula E."/>
            <person name="Henrissat B."/>
            <person name="Kohler A."/>
            <person name="Grigoriev I.V."/>
            <person name="Martin F.M."/>
            <person name="Hacquard S."/>
        </authorList>
    </citation>
    <scope>NUCLEOTIDE SEQUENCE [LARGE SCALE GENOMIC DNA]</scope>
    <source>
        <strain evidence="8 9">MPI-SDFR-AT-0080</strain>
    </source>
</reference>
<evidence type="ECO:0000259" key="7">
    <source>
        <dbReference type="Pfam" id="PF00155"/>
    </source>
</evidence>
<keyword evidence="4" id="KW-0032">Aminotransferase</keyword>
<dbReference type="InterPro" id="IPR004839">
    <property type="entry name" value="Aminotransferase_I/II_large"/>
</dbReference>
<comment type="similarity">
    <text evidence="2">Belongs to the class-I pyridoxal-phosphate-dependent aminotransferase family.</text>
</comment>
<dbReference type="InterPro" id="IPR015421">
    <property type="entry name" value="PyrdxlP-dep_Trfase_major"/>
</dbReference>
<evidence type="ECO:0000256" key="6">
    <source>
        <dbReference type="ARBA" id="ARBA00022898"/>
    </source>
</evidence>
<accession>A0ABQ8GG21</accession>
<dbReference type="CDD" id="cd00609">
    <property type="entry name" value="AAT_like"/>
    <property type="match status" value="1"/>
</dbReference>
<evidence type="ECO:0000256" key="5">
    <source>
        <dbReference type="ARBA" id="ARBA00022679"/>
    </source>
</evidence>
<comment type="caution">
    <text evidence="8">The sequence shown here is derived from an EMBL/GenBank/DDBJ whole genome shotgun (WGS) entry which is preliminary data.</text>
</comment>
<keyword evidence="9" id="KW-1185">Reference proteome</keyword>
<name>A0ABQ8GG21_9PEZI</name>
<dbReference type="GO" id="GO:0016740">
    <property type="term" value="F:transferase activity"/>
    <property type="evidence" value="ECO:0007669"/>
    <property type="project" value="UniProtKB-KW"/>
</dbReference>
<dbReference type="Proteomes" id="UP000774617">
    <property type="component" value="Unassembled WGS sequence"/>
</dbReference>
<dbReference type="Gene3D" id="3.90.1150.10">
    <property type="entry name" value="Aspartate Aminotransferase, domain 1"/>
    <property type="match status" value="1"/>
</dbReference>
<evidence type="ECO:0000256" key="3">
    <source>
        <dbReference type="ARBA" id="ARBA00011738"/>
    </source>
</evidence>
<feature type="domain" description="Aminotransferase class I/classII large" evidence="7">
    <location>
        <begin position="62"/>
        <end position="430"/>
    </location>
</feature>
<proteinExistence type="inferred from homology"/>
<dbReference type="SUPFAM" id="SSF53383">
    <property type="entry name" value="PLP-dependent transferases"/>
    <property type="match status" value="1"/>
</dbReference>
<dbReference type="PRINTS" id="PR00799">
    <property type="entry name" value="TRANSAMINASE"/>
</dbReference>
<gene>
    <name evidence="8" type="ORF">B0J12DRAFT_785230</name>
</gene>
<dbReference type="PANTHER" id="PTHR11879:SF55">
    <property type="entry name" value="GLUTAMATE OXALOACETATE TRANSAMINASE 1, ISOFORM B"/>
    <property type="match status" value="1"/>
</dbReference>
<comment type="cofactor">
    <cofactor evidence="1">
        <name>pyridoxal 5'-phosphate</name>
        <dbReference type="ChEBI" id="CHEBI:597326"/>
    </cofactor>
</comment>
<evidence type="ECO:0000313" key="8">
    <source>
        <dbReference type="EMBL" id="KAH7052357.1"/>
    </source>
</evidence>
<dbReference type="InterPro" id="IPR015422">
    <property type="entry name" value="PyrdxlP-dep_Trfase_small"/>
</dbReference>
<dbReference type="Pfam" id="PF00155">
    <property type="entry name" value="Aminotran_1_2"/>
    <property type="match status" value="1"/>
</dbReference>
<keyword evidence="5 8" id="KW-0808">Transferase</keyword>
<protein>
    <submittedName>
        <fullName evidence="8">Pyridoxal phosphate-dependent transferase</fullName>
    </submittedName>
</protein>
<comment type="subunit">
    <text evidence="3">Homodimer.</text>
</comment>
<dbReference type="InterPro" id="IPR000796">
    <property type="entry name" value="Asp_trans"/>
</dbReference>
<dbReference type="EMBL" id="JAGTJR010000011">
    <property type="protein sequence ID" value="KAH7052357.1"/>
    <property type="molecule type" value="Genomic_DNA"/>
</dbReference>
<sequence>MTQSNQRLLTKMPHEIDAAAAGALPAKSAEHGVSFGSPVSPAPVDPMNVLRQRLESDKHPGIIDLGAGVYRDNEGQYYEFEAIKKAKQILQCANRGHDYQMTVGIASFLSEAAKLLFGAASTQLSQGRISSCQTIGGTGANHIGALYLYRQLSKRSSGQPKPTVYVGTPGWGNYNPLFKHAGFAIKEYVHYDAAADQIDFDSVRTAMQNAVPQSVFVLQACGHNPSGADLGKDRWKEVAQIMEDRELVPFFDVAYPGFASEDQEDDMWAVRYFAEKGFEMIAAQSFSKSERLGAVHVLSKSSEVATKVTDQLRSLIRWVFSSSPAFGARLASIILNDAQLKDEWRKELRSCAARIRSNREALHDALKSRSSQPDKWGHILQERGLFSLLGISPLQFEKLVSGYHIYLSPIGRVNFAGLSSSHVEAIAQAITQVQAETEK</sequence>
<keyword evidence="6" id="KW-0663">Pyridoxal phosphate</keyword>
<organism evidence="8 9">
    <name type="scientific">Macrophomina phaseolina</name>
    <dbReference type="NCBI Taxonomy" id="35725"/>
    <lineage>
        <taxon>Eukaryota</taxon>
        <taxon>Fungi</taxon>
        <taxon>Dikarya</taxon>
        <taxon>Ascomycota</taxon>
        <taxon>Pezizomycotina</taxon>
        <taxon>Dothideomycetes</taxon>
        <taxon>Dothideomycetes incertae sedis</taxon>
        <taxon>Botryosphaeriales</taxon>
        <taxon>Botryosphaeriaceae</taxon>
        <taxon>Macrophomina</taxon>
    </lineage>
</organism>